<gene>
    <name evidence="2" type="ORF">FAZ95_32670</name>
</gene>
<dbReference type="PANTHER" id="PTHR33442">
    <property type="entry name" value="TRANS-3-HYDROXY-L-PROLINE DEHYDRATASE"/>
    <property type="match status" value="1"/>
</dbReference>
<dbReference type="Proteomes" id="UP000298656">
    <property type="component" value="Chromosome 2"/>
</dbReference>
<dbReference type="Gene3D" id="3.10.310.10">
    <property type="entry name" value="Diaminopimelate Epimerase, Chain A, domain 1"/>
    <property type="match status" value="1"/>
</dbReference>
<comment type="similarity">
    <text evidence="1">Belongs to the proline racemase family.</text>
</comment>
<evidence type="ECO:0008006" key="4">
    <source>
        <dbReference type="Google" id="ProtNLM"/>
    </source>
</evidence>
<dbReference type="SUPFAM" id="SSF54506">
    <property type="entry name" value="Diaminopimelate epimerase-like"/>
    <property type="match status" value="1"/>
</dbReference>
<dbReference type="Pfam" id="PF05544">
    <property type="entry name" value="Pro_racemase"/>
    <property type="match status" value="1"/>
</dbReference>
<dbReference type="AlphaFoldDB" id="A0A4P8J0B5"/>
<keyword evidence="3" id="KW-1185">Reference proteome</keyword>
<evidence type="ECO:0000313" key="2">
    <source>
        <dbReference type="EMBL" id="QCP53765.1"/>
    </source>
</evidence>
<dbReference type="InterPro" id="IPR008794">
    <property type="entry name" value="Pro_racemase_fam"/>
</dbReference>
<evidence type="ECO:0000256" key="1">
    <source>
        <dbReference type="ARBA" id="ARBA00007529"/>
    </source>
</evidence>
<dbReference type="RefSeq" id="WP_137336534.1">
    <property type="nucleotide sequence ID" value="NZ_CP040078.1"/>
</dbReference>
<dbReference type="EMBL" id="CP040078">
    <property type="protein sequence ID" value="QCP53765.1"/>
    <property type="molecule type" value="Genomic_DNA"/>
</dbReference>
<protein>
    <recommendedName>
        <fullName evidence="4">Proline racemase</fullName>
    </recommendedName>
</protein>
<dbReference type="PANTHER" id="PTHR33442:SF1">
    <property type="entry name" value="TRANS-3-HYDROXY-L-PROLINE DEHYDRATASE"/>
    <property type="match status" value="1"/>
</dbReference>
<organism evidence="2 3">
    <name type="scientific">Trinickia violacea</name>
    <dbReference type="NCBI Taxonomy" id="2571746"/>
    <lineage>
        <taxon>Bacteria</taxon>
        <taxon>Pseudomonadati</taxon>
        <taxon>Pseudomonadota</taxon>
        <taxon>Betaproteobacteria</taxon>
        <taxon>Burkholderiales</taxon>
        <taxon>Burkholderiaceae</taxon>
        <taxon>Trinickia</taxon>
    </lineage>
</organism>
<sequence>MKINRTIDTVDVHTNGRPFRLVTRGLPKFAGTTLAERRAWLERNADHWRRALFLAPRGYAGLAGGFLTEPESESANLGMIYVDADGYFERNDDGVIALATVAVALGWVERSAPETRVGIDLPGRVVEAFVKWDGDHAGTVRLGSAQARAVAHRSYAHAAHAAAGATRDGKQPRHAAAPAWTALPETAGRARICGFSNWIIDESDPFAYGCVL</sequence>
<name>A0A4P8J0B5_9BURK</name>
<proteinExistence type="inferred from homology"/>
<accession>A0A4P8J0B5</accession>
<reference evidence="2 3" key="1">
    <citation type="submission" date="2019-05" db="EMBL/GenBank/DDBJ databases">
        <title>Burkholderia sp. DHOD12, isolated from subtropical forest soil.</title>
        <authorList>
            <person name="Gao Z.-H."/>
            <person name="Qiu L.-H."/>
        </authorList>
    </citation>
    <scope>NUCLEOTIDE SEQUENCE [LARGE SCALE GENOMIC DNA]</scope>
    <source>
        <strain evidence="2 3">DHOD12</strain>
    </source>
</reference>
<evidence type="ECO:0000313" key="3">
    <source>
        <dbReference type="Proteomes" id="UP000298656"/>
    </source>
</evidence>
<dbReference type="OrthoDB" id="181267at2"/>
<dbReference type="KEGG" id="tvl:FAZ95_32670"/>